<evidence type="ECO:0000313" key="3">
    <source>
        <dbReference type="Proteomes" id="UP000219068"/>
    </source>
</evidence>
<reference evidence="2 3" key="1">
    <citation type="submission" date="2017-08" db="EMBL/GenBank/DDBJ databases">
        <authorList>
            <person name="de Groot N.N."/>
        </authorList>
    </citation>
    <scope>NUCLEOTIDE SEQUENCE [LARGE SCALE GENOMIC DNA]</scope>
    <source>
        <strain evidence="2 3">USBA 78</strain>
    </source>
</reference>
<feature type="signal peptide" evidence="1">
    <location>
        <begin position="1"/>
        <end position="24"/>
    </location>
</feature>
<dbReference type="AlphaFoldDB" id="A0A285TXM5"/>
<accession>A0A285TXM5</accession>
<protein>
    <recommendedName>
        <fullName evidence="4">HdeA/HdeB family protein</fullName>
    </recommendedName>
</protein>
<name>A0A285TXM5_9PROT</name>
<dbReference type="RefSeq" id="WP_097053591.1">
    <property type="nucleotide sequence ID" value="NZ_OBMM01000009.1"/>
</dbReference>
<gene>
    <name evidence="2" type="ORF">SAMN05428964_10932</name>
</gene>
<keyword evidence="1" id="KW-0732">Signal</keyword>
<evidence type="ECO:0000313" key="2">
    <source>
        <dbReference type="EMBL" id="SOC30406.1"/>
    </source>
</evidence>
<feature type="chain" id="PRO_5012493273" description="HdeA/HdeB family protein" evidence="1">
    <location>
        <begin position="25"/>
        <end position="120"/>
    </location>
</feature>
<sequence>MKSLSVLLFMWLISASVFPGRAFADESETCKAKATIALKMLVLYENSDAVSTFTADQMDSAVSWCDGLVFLPEYKGCYSRLPEIRDLLLAGEGLKAKEIASEILPTCDAAGRVEAKEKAI</sequence>
<evidence type="ECO:0000256" key="1">
    <source>
        <dbReference type="SAM" id="SignalP"/>
    </source>
</evidence>
<organism evidence="2 3">
    <name type="scientific">Thalassospira xiamenensis</name>
    <dbReference type="NCBI Taxonomy" id="220697"/>
    <lineage>
        <taxon>Bacteria</taxon>
        <taxon>Pseudomonadati</taxon>
        <taxon>Pseudomonadota</taxon>
        <taxon>Alphaproteobacteria</taxon>
        <taxon>Rhodospirillales</taxon>
        <taxon>Thalassospiraceae</taxon>
        <taxon>Thalassospira</taxon>
    </lineage>
</organism>
<dbReference type="EMBL" id="OBMM01000009">
    <property type="protein sequence ID" value="SOC30406.1"/>
    <property type="molecule type" value="Genomic_DNA"/>
</dbReference>
<evidence type="ECO:0008006" key="4">
    <source>
        <dbReference type="Google" id="ProtNLM"/>
    </source>
</evidence>
<dbReference type="Proteomes" id="UP000219068">
    <property type="component" value="Unassembled WGS sequence"/>
</dbReference>
<proteinExistence type="predicted"/>